<protein>
    <submittedName>
        <fullName evidence="2">PepSY domain-containing protein</fullName>
    </submittedName>
</protein>
<feature type="domain" description="PepSY" evidence="1">
    <location>
        <begin position="5"/>
        <end position="80"/>
    </location>
</feature>
<evidence type="ECO:0000313" key="5">
    <source>
        <dbReference type="Proteomes" id="UP000264753"/>
    </source>
</evidence>
<dbReference type="EMBL" id="DOOG01000022">
    <property type="protein sequence ID" value="HBU96746.1"/>
    <property type="molecule type" value="Genomic_DNA"/>
</dbReference>
<comment type="caution">
    <text evidence="2">The sequence shown here is derived from an EMBL/GenBank/DDBJ whole genome shotgun (WGS) entry which is preliminary data.</text>
</comment>
<gene>
    <name evidence="2" type="ORF">DEF21_02415</name>
    <name evidence="3" type="ORF">DHR80_03930</name>
</gene>
<evidence type="ECO:0000313" key="3">
    <source>
        <dbReference type="EMBL" id="HCW66359.1"/>
    </source>
</evidence>
<organism evidence="2 5">
    <name type="scientific">Thalassospira lucentensis</name>
    <dbReference type="NCBI Taxonomy" id="168935"/>
    <lineage>
        <taxon>Bacteria</taxon>
        <taxon>Pseudomonadati</taxon>
        <taxon>Pseudomonadota</taxon>
        <taxon>Alphaproteobacteria</taxon>
        <taxon>Rhodospirillales</taxon>
        <taxon>Thalassospiraceae</taxon>
        <taxon>Thalassospira</taxon>
    </lineage>
</organism>
<evidence type="ECO:0000259" key="1">
    <source>
        <dbReference type="Pfam" id="PF13670"/>
    </source>
</evidence>
<dbReference type="Proteomes" id="UP000264179">
    <property type="component" value="Unassembled WGS sequence"/>
</dbReference>
<sequence>MAAGSLGVLSSPAHASDDMCNVPKADWKTKEALTEKLTAEGWDVRKVKTEDGCFEVYAIDANGKKVEAYFNPNTFESVKIKKQD</sequence>
<dbReference type="AlphaFoldDB" id="A0A358HNJ6"/>
<dbReference type="Proteomes" id="UP000264753">
    <property type="component" value="Unassembled WGS sequence"/>
</dbReference>
<name>A0A358HNJ6_9PROT</name>
<dbReference type="EMBL" id="DPOP01000036">
    <property type="protein sequence ID" value="HCW66359.1"/>
    <property type="molecule type" value="Genomic_DNA"/>
</dbReference>
<evidence type="ECO:0000313" key="4">
    <source>
        <dbReference type="Proteomes" id="UP000264179"/>
    </source>
</evidence>
<proteinExistence type="predicted"/>
<reference evidence="4 5" key="1">
    <citation type="journal article" date="2018" name="Nat. Biotechnol.">
        <title>A standardized bacterial taxonomy based on genome phylogeny substantially revises the tree of life.</title>
        <authorList>
            <person name="Parks D.H."/>
            <person name="Chuvochina M."/>
            <person name="Waite D.W."/>
            <person name="Rinke C."/>
            <person name="Skarshewski A."/>
            <person name="Chaumeil P.A."/>
            <person name="Hugenholtz P."/>
        </authorList>
    </citation>
    <scope>NUCLEOTIDE SEQUENCE [LARGE SCALE GENOMIC DNA]</scope>
    <source>
        <strain evidence="2">UBA8707</strain>
        <strain evidence="3">UBA9881</strain>
    </source>
</reference>
<evidence type="ECO:0000313" key="2">
    <source>
        <dbReference type="EMBL" id="HBU96746.1"/>
    </source>
</evidence>
<accession>A0A358HNJ6</accession>
<dbReference type="Pfam" id="PF13670">
    <property type="entry name" value="PepSY_2"/>
    <property type="match status" value="1"/>
</dbReference>
<dbReference type="InterPro" id="IPR025711">
    <property type="entry name" value="PepSY"/>
</dbReference>